<evidence type="ECO:0000259" key="7">
    <source>
        <dbReference type="Pfam" id="PF14322"/>
    </source>
</evidence>
<dbReference type="InterPro" id="IPR012944">
    <property type="entry name" value="SusD_RagB_dom"/>
</dbReference>
<accession>A0A3S1D373</accession>
<dbReference type="Proteomes" id="UP000281028">
    <property type="component" value="Unassembled WGS sequence"/>
</dbReference>
<keyword evidence="4" id="KW-0472">Membrane</keyword>
<organism evidence="8 9">
    <name type="scientific">Chitinophaga solisilvae</name>
    <dbReference type="NCBI Taxonomy" id="1233460"/>
    <lineage>
        <taxon>Bacteria</taxon>
        <taxon>Pseudomonadati</taxon>
        <taxon>Bacteroidota</taxon>
        <taxon>Chitinophagia</taxon>
        <taxon>Chitinophagales</taxon>
        <taxon>Chitinophagaceae</taxon>
        <taxon>Chitinophaga</taxon>
    </lineage>
</organism>
<dbReference type="Pfam" id="PF07980">
    <property type="entry name" value="SusD_RagB"/>
    <property type="match status" value="1"/>
</dbReference>
<evidence type="ECO:0000256" key="1">
    <source>
        <dbReference type="ARBA" id="ARBA00004442"/>
    </source>
</evidence>
<proteinExistence type="inferred from homology"/>
<evidence type="ECO:0000256" key="4">
    <source>
        <dbReference type="ARBA" id="ARBA00023136"/>
    </source>
</evidence>
<keyword evidence="9" id="KW-1185">Reference proteome</keyword>
<evidence type="ECO:0000256" key="2">
    <source>
        <dbReference type="ARBA" id="ARBA00006275"/>
    </source>
</evidence>
<dbReference type="GO" id="GO:0009279">
    <property type="term" value="C:cell outer membrane"/>
    <property type="evidence" value="ECO:0007669"/>
    <property type="project" value="UniProtKB-SubCell"/>
</dbReference>
<dbReference type="InterPro" id="IPR011990">
    <property type="entry name" value="TPR-like_helical_dom_sf"/>
</dbReference>
<dbReference type="Gene3D" id="1.25.40.390">
    <property type="match status" value="1"/>
</dbReference>
<name>A0A3S1D373_9BACT</name>
<keyword evidence="3" id="KW-0732">Signal</keyword>
<evidence type="ECO:0000256" key="5">
    <source>
        <dbReference type="ARBA" id="ARBA00023237"/>
    </source>
</evidence>
<sequence length="500" mass="57650">MKKILIILLVAGCLVSCRKFLAEYSPSDVTPKTTSDFGEILYADGYPDAITPIQPWMVFLDDDIQCYVGKANELANKSFMAAIGNIYHWQPEMTSFQDGAITDRQLNAWGNYYKMLLGVNVALQHLDNSTGSQEQKDRFKGEAFGLRAYYHFMLVNIYALPYNDSLSTPDKLAGVPIRTTADLSDQFLTRNSVKEVYQQITRDLDSSLALLSKSREDRDVFRLSYTAVQLLASRVYLYMEDWQKSITHANEVIQYHPMLMDYNKWTNTPPAPATQFIGPGNAESIWCYGTFTEHYSLSWGFGRVFDISKNLFDCFEETDLRRQNGIQITPEPLKEYIVPDYLQSKLLSLTGRGRETITNSWRSAEAYLNKAEACIQLYRSRGDAAAAAEALSSLNTLRAQRFHASTFRPWAMDTGDKLLEMCRQERRRELYMEEAHRWFDLRRYGMPEIRHISMPDRFTVQYFTLKKRDPQYVVPIPKNVIERNPALIRNPVLPGMRMPD</sequence>
<evidence type="ECO:0000313" key="8">
    <source>
        <dbReference type="EMBL" id="NSL86027.1"/>
    </source>
</evidence>
<feature type="domain" description="SusD-like N-terminal" evidence="7">
    <location>
        <begin position="71"/>
        <end position="237"/>
    </location>
</feature>
<dbReference type="AlphaFoldDB" id="A0A3S1D373"/>
<reference evidence="8" key="1">
    <citation type="submission" date="2020-05" db="EMBL/GenBank/DDBJ databases">
        <title>Chitinophaga laudate sp. nov., isolated from a tropical peat swamp.</title>
        <authorList>
            <person name="Goh C.B.S."/>
            <person name="Lee M.S."/>
            <person name="Parimannan S."/>
            <person name="Pasbakhsh P."/>
            <person name="Yule C.M."/>
            <person name="Rajandas H."/>
            <person name="Loke S."/>
            <person name="Croft L."/>
            <person name="Tan J.B.L."/>
        </authorList>
    </citation>
    <scope>NUCLEOTIDE SEQUENCE</scope>
    <source>
        <strain evidence="8">Mgbs1</strain>
    </source>
</reference>
<comment type="subcellular location">
    <subcellularLocation>
        <location evidence="1">Cell outer membrane</location>
    </subcellularLocation>
</comment>
<dbReference type="OrthoDB" id="1094477at2"/>
<dbReference type="SUPFAM" id="SSF48452">
    <property type="entry name" value="TPR-like"/>
    <property type="match status" value="1"/>
</dbReference>
<evidence type="ECO:0000313" key="9">
    <source>
        <dbReference type="Proteomes" id="UP000281028"/>
    </source>
</evidence>
<evidence type="ECO:0000256" key="3">
    <source>
        <dbReference type="ARBA" id="ARBA00022729"/>
    </source>
</evidence>
<evidence type="ECO:0000259" key="6">
    <source>
        <dbReference type="Pfam" id="PF07980"/>
    </source>
</evidence>
<comment type="caution">
    <text evidence="8">The sequence shown here is derived from an EMBL/GenBank/DDBJ whole genome shotgun (WGS) entry which is preliminary data.</text>
</comment>
<feature type="domain" description="RagB/SusD" evidence="6">
    <location>
        <begin position="348"/>
        <end position="491"/>
    </location>
</feature>
<protein>
    <submittedName>
        <fullName evidence="8">RagB/SusD family nutrient uptake outer membrane protein</fullName>
    </submittedName>
</protein>
<keyword evidence="5" id="KW-0998">Cell outer membrane</keyword>
<gene>
    <name evidence="8" type="ORF">ECE50_004240</name>
</gene>
<dbReference type="EMBL" id="RIAR02000001">
    <property type="protein sequence ID" value="NSL86027.1"/>
    <property type="molecule type" value="Genomic_DNA"/>
</dbReference>
<dbReference type="Pfam" id="PF14322">
    <property type="entry name" value="SusD-like_3"/>
    <property type="match status" value="1"/>
</dbReference>
<dbReference type="InterPro" id="IPR033985">
    <property type="entry name" value="SusD-like_N"/>
</dbReference>
<comment type="similarity">
    <text evidence="2">Belongs to the SusD family.</text>
</comment>